<organism evidence="1 2">
    <name type="scientific">Syntrophorhabdus aromaticivorans</name>
    <dbReference type="NCBI Taxonomy" id="328301"/>
    <lineage>
        <taxon>Bacteria</taxon>
        <taxon>Pseudomonadati</taxon>
        <taxon>Thermodesulfobacteriota</taxon>
        <taxon>Syntrophorhabdia</taxon>
        <taxon>Syntrophorhabdales</taxon>
        <taxon>Syntrophorhabdaceae</taxon>
        <taxon>Syntrophorhabdus</taxon>
    </lineage>
</organism>
<reference evidence="1" key="2">
    <citation type="submission" date="2020-01" db="EMBL/GenBank/DDBJ databases">
        <authorList>
            <person name="Campanaro S."/>
        </authorList>
    </citation>
    <scope>NUCLEOTIDE SEQUENCE</scope>
    <source>
        <strain evidence="1">AS06rmzACSIP_7</strain>
    </source>
</reference>
<name>A0A351U401_9BACT</name>
<evidence type="ECO:0000313" key="2">
    <source>
        <dbReference type="Proteomes" id="UP000777265"/>
    </source>
</evidence>
<dbReference type="EMBL" id="JAAYEE010000012">
    <property type="protein sequence ID" value="NLW33968.1"/>
    <property type="molecule type" value="Genomic_DNA"/>
</dbReference>
<accession>A0A351U401</accession>
<dbReference type="Pfam" id="PF01381">
    <property type="entry name" value="HTH_3"/>
    <property type="match status" value="1"/>
</dbReference>
<reference evidence="1" key="1">
    <citation type="journal article" date="2020" name="Biotechnol. Biofuels">
        <title>New insights from the biogas microbiome by comprehensive genome-resolved metagenomics of nearly 1600 species originating from multiple anaerobic digesters.</title>
        <authorList>
            <person name="Campanaro S."/>
            <person name="Treu L."/>
            <person name="Rodriguez-R L.M."/>
            <person name="Kovalovszki A."/>
            <person name="Ziels R.M."/>
            <person name="Maus I."/>
            <person name="Zhu X."/>
            <person name="Kougias P.G."/>
            <person name="Basile A."/>
            <person name="Luo G."/>
            <person name="Schluter A."/>
            <person name="Konstantinidis K.T."/>
            <person name="Angelidaki I."/>
        </authorList>
    </citation>
    <scope>NUCLEOTIDE SEQUENCE</scope>
    <source>
        <strain evidence="1">AS06rmzACSIP_7</strain>
    </source>
</reference>
<evidence type="ECO:0000313" key="1">
    <source>
        <dbReference type="EMBL" id="NLW33968.1"/>
    </source>
</evidence>
<dbReference type="STRING" id="909663.GCA_000512235_01453"/>
<dbReference type="AlphaFoldDB" id="A0A351U401"/>
<comment type="caution">
    <text evidence="1">The sequence shown here is derived from an EMBL/GenBank/DDBJ whole genome shotgun (WGS) entry which is preliminary data.</text>
</comment>
<protein>
    <submittedName>
        <fullName evidence="1">Helix-turn-helix domain-containing protein</fullName>
    </submittedName>
</protein>
<dbReference type="GO" id="GO:0003677">
    <property type="term" value="F:DNA binding"/>
    <property type="evidence" value="ECO:0007669"/>
    <property type="project" value="InterPro"/>
</dbReference>
<dbReference type="InterPro" id="IPR010982">
    <property type="entry name" value="Lambda_DNA-bd_dom_sf"/>
</dbReference>
<dbReference type="CDD" id="cd00093">
    <property type="entry name" value="HTH_XRE"/>
    <property type="match status" value="1"/>
</dbReference>
<gene>
    <name evidence="1" type="ORF">GXY80_00600</name>
</gene>
<dbReference type="SMART" id="SM00530">
    <property type="entry name" value="HTH_XRE"/>
    <property type="match status" value="1"/>
</dbReference>
<proteinExistence type="predicted"/>
<dbReference type="Proteomes" id="UP000777265">
    <property type="component" value="Unassembled WGS sequence"/>
</dbReference>
<dbReference type="SUPFAM" id="SSF47413">
    <property type="entry name" value="lambda repressor-like DNA-binding domains"/>
    <property type="match status" value="1"/>
</dbReference>
<dbReference type="Gene3D" id="1.10.260.40">
    <property type="entry name" value="lambda repressor-like DNA-binding domains"/>
    <property type="match status" value="1"/>
</dbReference>
<sequence>MYSYHTTEEWEQKIGEQLRRMRLLLGIDQRDLAKRAGIALNAVKNLEGGKGASLKSFIRVLRVVGRIEWLNSLSPEITISPLQIIESRTKSARQRAPRKKRTDHV</sequence>
<dbReference type="PROSITE" id="PS50943">
    <property type="entry name" value="HTH_CROC1"/>
    <property type="match status" value="1"/>
</dbReference>
<dbReference type="InterPro" id="IPR001387">
    <property type="entry name" value="Cro/C1-type_HTH"/>
</dbReference>